<organism evidence="2 3">
    <name type="scientific">Tahibacter amnicola</name>
    <dbReference type="NCBI Taxonomy" id="2976241"/>
    <lineage>
        <taxon>Bacteria</taxon>
        <taxon>Pseudomonadati</taxon>
        <taxon>Pseudomonadota</taxon>
        <taxon>Gammaproteobacteria</taxon>
        <taxon>Lysobacterales</taxon>
        <taxon>Rhodanobacteraceae</taxon>
        <taxon>Tahibacter</taxon>
    </lineage>
</organism>
<keyword evidence="1" id="KW-0472">Membrane</keyword>
<evidence type="ECO:0008006" key="4">
    <source>
        <dbReference type="Google" id="ProtNLM"/>
    </source>
</evidence>
<evidence type="ECO:0000313" key="3">
    <source>
        <dbReference type="Proteomes" id="UP001064632"/>
    </source>
</evidence>
<keyword evidence="1" id="KW-0812">Transmembrane</keyword>
<evidence type="ECO:0000256" key="1">
    <source>
        <dbReference type="SAM" id="Phobius"/>
    </source>
</evidence>
<sequence length="238" mass="25597">MQDSPRTFNREREIARRRKLLEKVHWPRLTMFLMVSLTGAVGFLASYLMLRAGVGAMWIRYPLATGIAYGAFLFFLWCWLHAGNSESEADIGDDIEPVERERKSGSSGDIGSGWDFGNAGDDGIALFLVIIAVLALATGAVLAISVIVTAPALLAELLVDVALAGGLYKRVRGIDRHGNWLGTAVRRTGWIFAVVALILAITGGIAQKLTPGAQSIGQALHLRPVEPGFEGSPDPLSD</sequence>
<dbReference type="RefSeq" id="WP_261696134.1">
    <property type="nucleotide sequence ID" value="NZ_CP104694.1"/>
</dbReference>
<feature type="transmembrane region" description="Helical" evidence="1">
    <location>
        <begin position="150"/>
        <end position="168"/>
    </location>
</feature>
<protein>
    <recommendedName>
        <fullName evidence="4">Transmembrane protein</fullName>
    </recommendedName>
</protein>
<feature type="transmembrane region" description="Helical" evidence="1">
    <location>
        <begin position="124"/>
        <end position="144"/>
    </location>
</feature>
<proteinExistence type="predicted"/>
<gene>
    <name evidence="2" type="ORF">N4264_05880</name>
</gene>
<feature type="transmembrane region" description="Helical" evidence="1">
    <location>
        <begin position="61"/>
        <end position="80"/>
    </location>
</feature>
<keyword evidence="3" id="KW-1185">Reference proteome</keyword>
<feature type="transmembrane region" description="Helical" evidence="1">
    <location>
        <begin position="26"/>
        <end position="49"/>
    </location>
</feature>
<dbReference type="Proteomes" id="UP001064632">
    <property type="component" value="Chromosome"/>
</dbReference>
<reference evidence="2" key="1">
    <citation type="submission" date="2022-09" db="EMBL/GenBank/DDBJ databases">
        <title>Tahibacter sp. nov., isolated from a fresh water.</title>
        <authorList>
            <person name="Baek J.H."/>
            <person name="Lee J.K."/>
            <person name="Kim J.M."/>
            <person name="Jeon C.O."/>
        </authorList>
    </citation>
    <scope>NUCLEOTIDE SEQUENCE</scope>
    <source>
        <strain evidence="2">W38</strain>
    </source>
</reference>
<evidence type="ECO:0000313" key="2">
    <source>
        <dbReference type="EMBL" id="UXI69176.1"/>
    </source>
</evidence>
<keyword evidence="1" id="KW-1133">Transmembrane helix</keyword>
<name>A0ABY6BKR2_9GAMM</name>
<feature type="transmembrane region" description="Helical" evidence="1">
    <location>
        <begin position="189"/>
        <end position="206"/>
    </location>
</feature>
<accession>A0ABY6BKR2</accession>
<dbReference type="EMBL" id="CP104694">
    <property type="protein sequence ID" value="UXI69176.1"/>
    <property type="molecule type" value="Genomic_DNA"/>
</dbReference>